<dbReference type="EMBL" id="PXWF02000040">
    <property type="protein sequence ID" value="PWF55256.1"/>
    <property type="molecule type" value="Genomic_DNA"/>
</dbReference>
<evidence type="ECO:0000313" key="3">
    <source>
        <dbReference type="Proteomes" id="UP000241421"/>
    </source>
</evidence>
<dbReference type="Gene3D" id="3.40.50.300">
    <property type="entry name" value="P-loop containing nucleotide triphosphate hydrolases"/>
    <property type="match status" value="1"/>
</dbReference>
<dbReference type="InterPro" id="IPR002611">
    <property type="entry name" value="IstB_ATP-bd"/>
</dbReference>
<dbReference type="Pfam" id="PF01695">
    <property type="entry name" value="IstB_IS21"/>
    <property type="match status" value="1"/>
</dbReference>
<sequence length="66" mass="7081">RCVTHGSGSTIVTSQLPIEHWHAAIGDATLADAILDRLVHNAHQLNLKGDSLRKKRANLTSSASPE</sequence>
<reference evidence="2 3" key="1">
    <citation type="submission" date="2018-04" db="EMBL/GenBank/DDBJ databases">
        <title>Massilia violaceinigra sp. nov., a novel purple-pigmented bacterium isolated from Tianshan glacier, Xinjiang, China.</title>
        <authorList>
            <person name="Wang H."/>
        </authorList>
    </citation>
    <scope>NUCLEOTIDE SEQUENCE [LARGE SCALE GENOMIC DNA]</scope>
    <source>
        <strain evidence="2 3">B448-2</strain>
    </source>
</reference>
<dbReference type="RefSeq" id="WP_181372994.1">
    <property type="nucleotide sequence ID" value="NZ_PXWF02000040.1"/>
</dbReference>
<keyword evidence="3" id="KW-1185">Reference proteome</keyword>
<feature type="domain" description="IstB-like ATP-binding" evidence="1">
    <location>
        <begin position="6"/>
        <end position="57"/>
    </location>
</feature>
<organism evidence="2 3">
    <name type="scientific">Massilia glaciei</name>
    <dbReference type="NCBI Taxonomy" id="1524097"/>
    <lineage>
        <taxon>Bacteria</taxon>
        <taxon>Pseudomonadati</taxon>
        <taxon>Pseudomonadota</taxon>
        <taxon>Betaproteobacteria</taxon>
        <taxon>Burkholderiales</taxon>
        <taxon>Oxalobacteraceae</taxon>
        <taxon>Telluria group</taxon>
        <taxon>Massilia</taxon>
    </lineage>
</organism>
<dbReference type="Proteomes" id="UP000241421">
    <property type="component" value="Unassembled WGS sequence"/>
</dbReference>
<name>A0A2U2I681_9BURK</name>
<feature type="non-terminal residue" evidence="2">
    <location>
        <position position="1"/>
    </location>
</feature>
<comment type="caution">
    <text evidence="2">The sequence shown here is derived from an EMBL/GenBank/DDBJ whole genome shotgun (WGS) entry which is preliminary data.</text>
</comment>
<evidence type="ECO:0000313" key="2">
    <source>
        <dbReference type="EMBL" id="PWF55256.1"/>
    </source>
</evidence>
<dbReference type="AlphaFoldDB" id="A0A2U2I681"/>
<dbReference type="GO" id="GO:0005524">
    <property type="term" value="F:ATP binding"/>
    <property type="evidence" value="ECO:0007669"/>
    <property type="project" value="InterPro"/>
</dbReference>
<protein>
    <submittedName>
        <fullName evidence="2">AAA family ATPase</fullName>
    </submittedName>
</protein>
<gene>
    <name evidence="2" type="ORF">C7C56_002870</name>
</gene>
<proteinExistence type="predicted"/>
<dbReference type="InterPro" id="IPR027417">
    <property type="entry name" value="P-loop_NTPase"/>
</dbReference>
<evidence type="ECO:0000259" key="1">
    <source>
        <dbReference type="Pfam" id="PF01695"/>
    </source>
</evidence>
<accession>A0A2U2I681</accession>